<reference evidence="2 3" key="1">
    <citation type="submission" date="2023-12" db="EMBL/GenBank/DDBJ databases">
        <title>Genome comparison identifies genes involved in endophytic behavior of Lysinibacillus irui and provides insights into its role as a plant-growth promoting bacterium.</title>
        <authorList>
            <person name="Hilario S."/>
            <person name="Matos I."/>
            <person name="Goncalves M.F.M."/>
            <person name="Pardo C.A."/>
            <person name="Santos M.J."/>
        </authorList>
    </citation>
    <scope>NUCLEOTIDE SEQUENCE [LARGE SCALE GENOMIC DNA]</scope>
    <source>
        <strain evidence="2 3">B3</strain>
    </source>
</reference>
<evidence type="ECO:0000313" key="3">
    <source>
        <dbReference type="Proteomes" id="UP001289615"/>
    </source>
</evidence>
<keyword evidence="1" id="KW-1133">Transmembrane helix</keyword>
<protein>
    <recommendedName>
        <fullName evidence="4">CPBP family intramembrane metalloprotease</fullName>
    </recommendedName>
</protein>
<keyword evidence="1" id="KW-0812">Transmembrane</keyword>
<evidence type="ECO:0000313" key="2">
    <source>
        <dbReference type="EMBL" id="MEA0977074.1"/>
    </source>
</evidence>
<sequence length="93" mass="10842">MIFWTVMYTEIYLLTKSIWPIVLMHTTEDALVNPHIFEGYIQVAQGKEFLVSPTAGIITTFLYLIVGLLLRIKRKKQLMRRTSQSTLITIMDH</sequence>
<evidence type="ECO:0008006" key="4">
    <source>
        <dbReference type="Google" id="ProtNLM"/>
    </source>
</evidence>
<keyword evidence="3" id="KW-1185">Reference proteome</keyword>
<organism evidence="2 3">
    <name type="scientific">Lysinibacillus irui</name>
    <dbReference type="NCBI Taxonomy" id="2998077"/>
    <lineage>
        <taxon>Bacteria</taxon>
        <taxon>Bacillati</taxon>
        <taxon>Bacillota</taxon>
        <taxon>Bacilli</taxon>
        <taxon>Bacillales</taxon>
        <taxon>Bacillaceae</taxon>
        <taxon>Lysinibacillus</taxon>
    </lineage>
</organism>
<dbReference type="EMBL" id="JAXUIA010000008">
    <property type="protein sequence ID" value="MEA0977074.1"/>
    <property type="molecule type" value="Genomic_DNA"/>
</dbReference>
<proteinExistence type="predicted"/>
<evidence type="ECO:0000256" key="1">
    <source>
        <dbReference type="SAM" id="Phobius"/>
    </source>
</evidence>
<dbReference type="Proteomes" id="UP001289615">
    <property type="component" value="Unassembled WGS sequence"/>
</dbReference>
<dbReference type="RefSeq" id="WP_312506609.1">
    <property type="nucleotide sequence ID" value="NZ_JAXLNX010000014.1"/>
</dbReference>
<feature type="transmembrane region" description="Helical" evidence="1">
    <location>
        <begin position="49"/>
        <end position="70"/>
    </location>
</feature>
<accession>A0ABU5NM16</accession>
<name>A0ABU5NM16_9BACI</name>
<gene>
    <name evidence="2" type="ORF">U6C28_12260</name>
</gene>
<keyword evidence="1" id="KW-0472">Membrane</keyword>
<comment type="caution">
    <text evidence="2">The sequence shown here is derived from an EMBL/GenBank/DDBJ whole genome shotgun (WGS) entry which is preliminary data.</text>
</comment>